<sequence length="56" mass="6730">MKKKDLSRERTTIYLTPDISEALKKSAMDEDRSFTKQIERILKDWLIEHGHLKKEQ</sequence>
<comment type="caution">
    <text evidence="1">The sequence shown here is derived from an EMBL/GenBank/DDBJ whole genome shotgun (WGS) entry which is preliminary data.</text>
</comment>
<gene>
    <name evidence="1" type="ORF">JETT_3120</name>
</gene>
<dbReference type="AlphaFoldDB" id="A0A533Q7L6"/>
<reference evidence="1 2" key="1">
    <citation type="submission" date="2019-04" db="EMBL/GenBank/DDBJ databases">
        <title>Genome of a novel bacterium Candidatus Jettenia ecosi reconstructed from metagenome of an anammox bioreactor.</title>
        <authorList>
            <person name="Mardanov A.V."/>
            <person name="Beletsky A.V."/>
            <person name="Ravin N.V."/>
            <person name="Botchkova E.A."/>
            <person name="Litti Y.V."/>
            <person name="Nozhevnikova A.N."/>
        </authorList>
    </citation>
    <scope>NUCLEOTIDE SEQUENCE [LARGE SCALE GENOMIC DNA]</scope>
    <source>
        <strain evidence="1">J2</strain>
    </source>
</reference>
<dbReference type="EMBL" id="SULG01000090">
    <property type="protein sequence ID" value="TLD40622.1"/>
    <property type="molecule type" value="Genomic_DNA"/>
</dbReference>
<accession>A0A533Q7L6</accession>
<evidence type="ECO:0000313" key="1">
    <source>
        <dbReference type="EMBL" id="TLD40622.1"/>
    </source>
</evidence>
<protein>
    <recommendedName>
        <fullName evidence="3">Ribbon-helix-helix protein CopG domain-containing protein</fullName>
    </recommendedName>
</protein>
<proteinExistence type="predicted"/>
<dbReference type="Proteomes" id="UP000319783">
    <property type="component" value="Unassembled WGS sequence"/>
</dbReference>
<name>A0A533Q7L6_9BACT</name>
<evidence type="ECO:0000313" key="2">
    <source>
        <dbReference type="Proteomes" id="UP000319783"/>
    </source>
</evidence>
<evidence type="ECO:0008006" key="3">
    <source>
        <dbReference type="Google" id="ProtNLM"/>
    </source>
</evidence>
<organism evidence="1 2">
    <name type="scientific">Candidatus Jettenia ecosi</name>
    <dbReference type="NCBI Taxonomy" id="2494326"/>
    <lineage>
        <taxon>Bacteria</taxon>
        <taxon>Pseudomonadati</taxon>
        <taxon>Planctomycetota</taxon>
        <taxon>Candidatus Brocadiia</taxon>
        <taxon>Candidatus Brocadiales</taxon>
        <taxon>Candidatus Brocadiaceae</taxon>
        <taxon>Candidatus Jettenia</taxon>
    </lineage>
</organism>